<keyword evidence="6 9" id="KW-0764">Sulfate transport</keyword>
<dbReference type="InterPro" id="IPR011865">
    <property type="entry name" value="CysT_permease"/>
</dbReference>
<dbReference type="PROSITE" id="PS50928">
    <property type="entry name" value="ABC_TM1"/>
    <property type="match status" value="1"/>
</dbReference>
<evidence type="ECO:0000256" key="9">
    <source>
        <dbReference type="RuleBase" id="RU366001"/>
    </source>
</evidence>
<feature type="transmembrane region" description="Helical" evidence="9">
    <location>
        <begin position="109"/>
        <end position="131"/>
    </location>
</feature>
<comment type="similarity">
    <text evidence="9">Belongs to the binding-protein-dependent transport system permease family. CysTW subfamily.</text>
</comment>
<dbReference type="RefSeq" id="WP_092387835.1">
    <property type="nucleotide sequence ID" value="NZ_LT629787.1"/>
</dbReference>
<feature type="transmembrane region" description="Helical" evidence="9">
    <location>
        <begin position="143"/>
        <end position="167"/>
    </location>
</feature>
<dbReference type="GO" id="GO:0005886">
    <property type="term" value="C:plasma membrane"/>
    <property type="evidence" value="ECO:0007669"/>
    <property type="project" value="UniProtKB-SubCell"/>
</dbReference>
<keyword evidence="4 9" id="KW-0812">Transmembrane</keyword>
<dbReference type="EMBL" id="LT629787">
    <property type="protein sequence ID" value="SDU26875.1"/>
    <property type="molecule type" value="Genomic_DNA"/>
</dbReference>
<evidence type="ECO:0000256" key="6">
    <source>
        <dbReference type="ARBA" id="ARBA00023032"/>
    </source>
</evidence>
<dbReference type="Proteomes" id="UP000243924">
    <property type="component" value="Chromosome I"/>
</dbReference>
<proteinExistence type="inferred from homology"/>
<dbReference type="Gene3D" id="1.10.3720.10">
    <property type="entry name" value="MetI-like"/>
    <property type="match status" value="1"/>
</dbReference>
<dbReference type="PANTHER" id="PTHR30406">
    <property type="entry name" value="SULFATE TRANSPORT SYSTEM PERMEASE PROTEIN"/>
    <property type="match status" value="1"/>
</dbReference>
<dbReference type="InterPro" id="IPR005667">
    <property type="entry name" value="Sulph_transpt2"/>
</dbReference>
<comment type="subcellular location">
    <subcellularLocation>
        <location evidence="1">Cell membrane</location>
        <topology evidence="1">Multi-pass membrane protein</topology>
    </subcellularLocation>
</comment>
<evidence type="ECO:0000256" key="1">
    <source>
        <dbReference type="ARBA" id="ARBA00004651"/>
    </source>
</evidence>
<comment type="function">
    <text evidence="8">Part of the ABC transporter complex CysAWTP (TC 3.A.1.6.1) involved in sulfate/thiosulfate import. Probably responsible for the translocation of the substrate across the membrane.</text>
</comment>
<evidence type="ECO:0000256" key="8">
    <source>
        <dbReference type="ARBA" id="ARBA00025323"/>
    </source>
</evidence>
<dbReference type="PANTHER" id="PTHR30406:SF10">
    <property type="entry name" value="SULFATE TRANSPORT SYSTEM PERMEASE PROTEIN CYST"/>
    <property type="match status" value="1"/>
</dbReference>
<keyword evidence="7 9" id="KW-0472">Membrane</keyword>
<comment type="function">
    <text evidence="9">Part of the ABC transporter complex (TC 3.A.1.6.1) involved in sulfate/thiosulfate import.</text>
</comment>
<name>A0A1H2H4Y3_9GAMM</name>
<feature type="transmembrane region" description="Helical" evidence="9">
    <location>
        <begin position="254"/>
        <end position="277"/>
    </location>
</feature>
<dbReference type="NCBIfam" id="NF008208">
    <property type="entry name" value="PRK10971.1"/>
    <property type="match status" value="1"/>
</dbReference>
<evidence type="ECO:0000313" key="11">
    <source>
        <dbReference type="EMBL" id="SDU26875.1"/>
    </source>
</evidence>
<dbReference type="Pfam" id="PF00528">
    <property type="entry name" value="BPD_transp_1"/>
    <property type="match status" value="1"/>
</dbReference>
<keyword evidence="5 9" id="KW-1133">Transmembrane helix</keyword>
<feature type="transmembrane region" description="Helical" evidence="9">
    <location>
        <begin position="195"/>
        <end position="216"/>
    </location>
</feature>
<dbReference type="NCBIfam" id="TIGR00969">
    <property type="entry name" value="3a0106s02"/>
    <property type="match status" value="1"/>
</dbReference>
<dbReference type="STRING" id="1434072.SAMN05216210_2773"/>
<protein>
    <recommendedName>
        <fullName evidence="9">Sulfate transport system permease protein CysT</fullName>
    </recommendedName>
</protein>
<keyword evidence="12" id="KW-1185">Reference proteome</keyword>
<evidence type="ECO:0000313" key="12">
    <source>
        <dbReference type="Proteomes" id="UP000243924"/>
    </source>
</evidence>
<dbReference type="OrthoDB" id="9804629at2"/>
<dbReference type="SUPFAM" id="SSF161098">
    <property type="entry name" value="MetI-like"/>
    <property type="match status" value="1"/>
</dbReference>
<evidence type="ECO:0000259" key="10">
    <source>
        <dbReference type="PROSITE" id="PS50928"/>
    </source>
</evidence>
<dbReference type="CDD" id="cd06261">
    <property type="entry name" value="TM_PBP2"/>
    <property type="match status" value="1"/>
</dbReference>
<comment type="subunit">
    <text evidence="2">The complex is composed of two ATP-binding proteins (CysA), two transmembrane proteins (CysT and CysW) and a solute-binding protein (CysP).</text>
</comment>
<dbReference type="GO" id="GO:0015419">
    <property type="term" value="F:ABC-type sulfate transporter activity"/>
    <property type="evidence" value="ECO:0007669"/>
    <property type="project" value="UniProtKB-UniRule"/>
</dbReference>
<evidence type="ECO:0000256" key="3">
    <source>
        <dbReference type="ARBA" id="ARBA00022448"/>
    </source>
</evidence>
<organism evidence="11 12">
    <name type="scientific">Halopseudomonas salegens</name>
    <dbReference type="NCBI Taxonomy" id="1434072"/>
    <lineage>
        <taxon>Bacteria</taxon>
        <taxon>Pseudomonadati</taxon>
        <taxon>Pseudomonadota</taxon>
        <taxon>Gammaproteobacteria</taxon>
        <taxon>Pseudomonadales</taxon>
        <taxon>Pseudomonadaceae</taxon>
        <taxon>Halopseudomonas</taxon>
    </lineage>
</organism>
<dbReference type="NCBIfam" id="TIGR02139">
    <property type="entry name" value="permease_CysT"/>
    <property type="match status" value="1"/>
</dbReference>
<sequence>MSQSVVSRKLAGLGSPGKRVLPGFALSMGMSLLFISIVLLLPLTGLVMQTADMSLGEFWAVVTDERVMASYKVTLWAAFIASLFNGVVGLLLAWVLVRYEFPGKSIMDALMDLPFALPTAVAGITLAALFSQNGWYGSLLAELGIEVAFTPIGIIVAMSFTSLPFVVRTVQPVLEDFAPEDEEAAVTLGASDLTVFTRILFPSIWPALMTGIALSFTRSLGEFGAIIFIAGNMPYVSEVTSLMIFVRLQEYDYAAASAIAAVVLVASLVLLLSINLWQARYLRRLHGR</sequence>
<evidence type="ECO:0000256" key="4">
    <source>
        <dbReference type="ARBA" id="ARBA00022692"/>
    </source>
</evidence>
<feature type="transmembrane region" description="Helical" evidence="9">
    <location>
        <begin position="75"/>
        <end position="97"/>
    </location>
</feature>
<evidence type="ECO:0000256" key="5">
    <source>
        <dbReference type="ARBA" id="ARBA00022989"/>
    </source>
</evidence>
<feature type="transmembrane region" description="Helical" evidence="9">
    <location>
        <begin position="223"/>
        <end position="248"/>
    </location>
</feature>
<evidence type="ECO:0000256" key="2">
    <source>
        <dbReference type="ARBA" id="ARBA00011779"/>
    </source>
</evidence>
<dbReference type="InterPro" id="IPR035906">
    <property type="entry name" value="MetI-like_sf"/>
</dbReference>
<feature type="transmembrane region" description="Helical" evidence="9">
    <location>
        <begin position="20"/>
        <end position="43"/>
    </location>
</feature>
<accession>A0A1H2H4Y3</accession>
<gene>
    <name evidence="11" type="ORF">SAMN05216210_2773</name>
</gene>
<dbReference type="FunFam" id="1.10.3720.10:FF:000004">
    <property type="entry name" value="Sulfate transport system permease protein CysT"/>
    <property type="match status" value="1"/>
</dbReference>
<evidence type="ECO:0000256" key="7">
    <source>
        <dbReference type="ARBA" id="ARBA00023136"/>
    </source>
</evidence>
<keyword evidence="3 9" id="KW-0813">Transport</keyword>
<reference evidence="12" key="1">
    <citation type="submission" date="2016-10" db="EMBL/GenBank/DDBJ databases">
        <authorList>
            <person name="Varghese N."/>
            <person name="Submissions S."/>
        </authorList>
    </citation>
    <scope>NUCLEOTIDE SEQUENCE [LARGE SCALE GENOMIC DNA]</scope>
    <source>
        <strain evidence="12">CECT 8338</strain>
    </source>
</reference>
<feature type="domain" description="ABC transmembrane type-1" evidence="10">
    <location>
        <begin position="71"/>
        <end position="274"/>
    </location>
</feature>
<dbReference type="AlphaFoldDB" id="A0A1H2H4Y3"/>
<dbReference type="InterPro" id="IPR000515">
    <property type="entry name" value="MetI-like"/>
</dbReference>